<organism evidence="2 3">
    <name type="scientific">Phytoactinopolyspora halotolerans</name>
    <dbReference type="NCBI Taxonomy" id="1981512"/>
    <lineage>
        <taxon>Bacteria</taxon>
        <taxon>Bacillati</taxon>
        <taxon>Actinomycetota</taxon>
        <taxon>Actinomycetes</taxon>
        <taxon>Jiangellales</taxon>
        <taxon>Jiangellaceae</taxon>
        <taxon>Phytoactinopolyspora</taxon>
    </lineage>
</organism>
<dbReference type="AlphaFoldDB" id="A0A6L9S754"/>
<protein>
    <submittedName>
        <fullName evidence="2">VOC family protein</fullName>
    </submittedName>
</protein>
<dbReference type="PANTHER" id="PTHR36113">
    <property type="entry name" value="LYASE, PUTATIVE-RELATED-RELATED"/>
    <property type="match status" value="1"/>
</dbReference>
<evidence type="ECO:0000259" key="1">
    <source>
        <dbReference type="PROSITE" id="PS51819"/>
    </source>
</evidence>
<dbReference type="RefSeq" id="WP_163737962.1">
    <property type="nucleotide sequence ID" value="NZ_JAAGOA010000007.1"/>
</dbReference>
<dbReference type="EMBL" id="JAAGOA010000007">
    <property type="protein sequence ID" value="NEE01006.1"/>
    <property type="molecule type" value="Genomic_DNA"/>
</dbReference>
<proteinExistence type="predicted"/>
<dbReference type="InterPro" id="IPR029068">
    <property type="entry name" value="Glyas_Bleomycin-R_OHBP_Dase"/>
</dbReference>
<feature type="domain" description="VOC" evidence="1">
    <location>
        <begin position="21"/>
        <end position="145"/>
    </location>
</feature>
<reference evidence="2 3" key="1">
    <citation type="submission" date="2020-02" db="EMBL/GenBank/DDBJ databases">
        <authorList>
            <person name="Li X.-J."/>
            <person name="Han X.-M."/>
        </authorList>
    </citation>
    <scope>NUCLEOTIDE SEQUENCE [LARGE SCALE GENOMIC DNA]</scope>
    <source>
        <strain evidence="2 3">CCTCC AB 2017055</strain>
    </source>
</reference>
<dbReference type="Pfam" id="PF00903">
    <property type="entry name" value="Glyoxalase"/>
    <property type="match status" value="1"/>
</dbReference>
<accession>A0A6L9S754</accession>
<evidence type="ECO:0000313" key="3">
    <source>
        <dbReference type="Proteomes" id="UP000475214"/>
    </source>
</evidence>
<dbReference type="SUPFAM" id="SSF54593">
    <property type="entry name" value="Glyoxalase/Bleomycin resistance protein/Dihydroxybiphenyl dioxygenase"/>
    <property type="match status" value="1"/>
</dbReference>
<dbReference type="PROSITE" id="PS51819">
    <property type="entry name" value="VOC"/>
    <property type="match status" value="1"/>
</dbReference>
<dbReference type="InterPro" id="IPR004360">
    <property type="entry name" value="Glyas_Fos-R_dOase_dom"/>
</dbReference>
<dbReference type="Gene3D" id="3.10.180.10">
    <property type="entry name" value="2,3-Dihydroxybiphenyl 1,2-Dioxygenase, domain 1"/>
    <property type="match status" value="1"/>
</dbReference>
<dbReference type="PANTHER" id="PTHR36113:SF1">
    <property type="entry name" value="GLYOXALASE_BLEOMYCIN RESISTANCE PROTEIN_DIOXYGENASE"/>
    <property type="match status" value="1"/>
</dbReference>
<gene>
    <name evidence="2" type="ORF">G1H10_12600</name>
</gene>
<name>A0A6L9S754_9ACTN</name>
<comment type="caution">
    <text evidence="2">The sequence shown here is derived from an EMBL/GenBank/DDBJ whole genome shotgun (WGS) entry which is preliminary data.</text>
</comment>
<evidence type="ECO:0000313" key="2">
    <source>
        <dbReference type="EMBL" id="NEE01006.1"/>
    </source>
</evidence>
<sequence length="164" mass="17545">MYRATLSISWTEFPVNAPALRTGHVALNVTDLRRSIDFYSRLFDFEVIAQEPDGDRAFALLASGGALQITLWQQSSGTFPAGLPGLHHLSFEVADIEAVRRAEATLKELGVEFAYDGVVPHGEGASSGGVFFFDPDGMRLEIYAPSGADGSSAPTQGAPTCGFF</sequence>
<dbReference type="Proteomes" id="UP000475214">
    <property type="component" value="Unassembled WGS sequence"/>
</dbReference>
<dbReference type="InterPro" id="IPR051332">
    <property type="entry name" value="Fosfomycin_Res_Enzymes"/>
</dbReference>
<dbReference type="InterPro" id="IPR037523">
    <property type="entry name" value="VOC_core"/>
</dbReference>
<keyword evidence="3" id="KW-1185">Reference proteome</keyword>
<dbReference type="CDD" id="cd06587">
    <property type="entry name" value="VOC"/>
    <property type="match status" value="1"/>
</dbReference>